<sequence>MTMGAATDNSATTTPPPHLPTSSTQPDVIDVTIHPLVLLSAADHYHRVARGTRKRAVGVLLGSASRGRIDATNSFAVPFEEDSKNASVFYLDHNYLENMLAMFRKVHAKERVVGFYSTGPQIRPNDLRIYELVKRVVPPGTITPPVFVIIDVRPDRESIPTTAYRVVEEVDSNVPGEKSSSNSSGSGSGGGAEVRKSFAHVPSLIGAMEAEEVGVEHLLRDINDPTVSTVANLVKAKLSGLSTLTEKLVEMKDYLTLVAEGKMKPNSEIIANMQAIVNLLPNLNVDELVRSMLVKNNDMYMVIYLSSLIRCVIAMHDLVVNKIAYNDEVGDGLQEKVKEKKVAMKGSGGESGEEKKEDEGDSKKVGAAEKKSS</sequence>
<dbReference type="Pfam" id="PF13012">
    <property type="entry name" value="MitMem_reg"/>
    <property type="match status" value="1"/>
</dbReference>
<evidence type="ECO:0000259" key="4">
    <source>
        <dbReference type="PROSITE" id="PS50249"/>
    </source>
</evidence>
<evidence type="ECO:0000256" key="2">
    <source>
        <dbReference type="ARBA" id="ARBA00022942"/>
    </source>
</evidence>
<proteinExistence type="inferred from homology"/>
<keyword evidence="6" id="KW-1185">Reference proteome</keyword>
<accession>A0ABD3MRC2</accession>
<keyword evidence="2" id="KW-0647">Proteasome</keyword>
<evidence type="ECO:0000256" key="1">
    <source>
        <dbReference type="ARBA" id="ARBA00008568"/>
    </source>
</evidence>
<comment type="similarity">
    <text evidence="1">Belongs to the peptidase M67A family.</text>
</comment>
<dbReference type="InterPro" id="IPR033858">
    <property type="entry name" value="MPN_RPN7_8"/>
</dbReference>
<reference evidence="5 6" key="1">
    <citation type="submission" date="2024-10" db="EMBL/GenBank/DDBJ databases">
        <title>Updated reference genomes for cyclostephanoid diatoms.</title>
        <authorList>
            <person name="Roberts W.R."/>
            <person name="Alverson A.J."/>
        </authorList>
    </citation>
    <scope>NUCLEOTIDE SEQUENCE [LARGE SCALE GENOMIC DNA]</scope>
    <source>
        <strain evidence="5 6">AJA232-27</strain>
    </source>
</reference>
<dbReference type="PANTHER" id="PTHR10540">
    <property type="entry name" value="EUKARYOTIC TRANSLATION INITIATION FACTOR 3 SUBUNIT F-RELATED"/>
    <property type="match status" value="1"/>
</dbReference>
<dbReference type="SMART" id="SM00232">
    <property type="entry name" value="JAB_MPN"/>
    <property type="match status" value="1"/>
</dbReference>
<dbReference type="PROSITE" id="PS50249">
    <property type="entry name" value="MPN"/>
    <property type="match status" value="1"/>
</dbReference>
<name>A0ABD3MRC2_9STRA</name>
<evidence type="ECO:0000256" key="3">
    <source>
        <dbReference type="SAM" id="MobiDB-lite"/>
    </source>
</evidence>
<feature type="region of interest" description="Disordered" evidence="3">
    <location>
        <begin position="340"/>
        <end position="373"/>
    </location>
</feature>
<dbReference type="InterPro" id="IPR000555">
    <property type="entry name" value="JAMM/MPN+_dom"/>
</dbReference>
<comment type="caution">
    <text evidence="5">The sequence shown here is derived from an EMBL/GenBank/DDBJ whole genome shotgun (WGS) entry which is preliminary data.</text>
</comment>
<dbReference type="Gene3D" id="3.40.140.10">
    <property type="entry name" value="Cytidine Deaminase, domain 2"/>
    <property type="match status" value="1"/>
</dbReference>
<dbReference type="InterPro" id="IPR024969">
    <property type="entry name" value="EIF3F/CSN6-like_C"/>
</dbReference>
<organism evidence="5 6">
    <name type="scientific">Discostella pseudostelligera</name>
    <dbReference type="NCBI Taxonomy" id="259834"/>
    <lineage>
        <taxon>Eukaryota</taxon>
        <taxon>Sar</taxon>
        <taxon>Stramenopiles</taxon>
        <taxon>Ochrophyta</taxon>
        <taxon>Bacillariophyta</taxon>
        <taxon>Coscinodiscophyceae</taxon>
        <taxon>Thalassiosirophycidae</taxon>
        <taxon>Stephanodiscales</taxon>
        <taxon>Stephanodiscaceae</taxon>
        <taxon>Discostella</taxon>
    </lineage>
</organism>
<dbReference type="CDD" id="cd08062">
    <property type="entry name" value="MPN_RPN7_8"/>
    <property type="match status" value="1"/>
</dbReference>
<evidence type="ECO:0000313" key="5">
    <source>
        <dbReference type="EMBL" id="KAL3765401.1"/>
    </source>
</evidence>
<dbReference type="GO" id="GO:0000502">
    <property type="term" value="C:proteasome complex"/>
    <property type="evidence" value="ECO:0007669"/>
    <property type="project" value="UniProtKB-KW"/>
</dbReference>
<feature type="region of interest" description="Disordered" evidence="3">
    <location>
        <begin position="170"/>
        <end position="194"/>
    </location>
</feature>
<evidence type="ECO:0000313" key="6">
    <source>
        <dbReference type="Proteomes" id="UP001530293"/>
    </source>
</evidence>
<feature type="domain" description="MPN" evidence="4">
    <location>
        <begin position="31"/>
        <end position="170"/>
    </location>
</feature>
<dbReference type="InterPro" id="IPR037518">
    <property type="entry name" value="MPN"/>
</dbReference>
<feature type="compositionally biased region" description="Basic and acidic residues" evidence="3">
    <location>
        <begin position="352"/>
        <end position="373"/>
    </location>
</feature>
<dbReference type="PANTHER" id="PTHR10540:SF7">
    <property type="entry name" value="26S PROTEASOME NON-ATPASE REGULATORY SUBUNIT 7"/>
    <property type="match status" value="1"/>
</dbReference>
<protein>
    <recommendedName>
        <fullName evidence="4">MPN domain-containing protein</fullName>
    </recommendedName>
</protein>
<dbReference type="AlphaFoldDB" id="A0ABD3MRC2"/>
<feature type="region of interest" description="Disordered" evidence="3">
    <location>
        <begin position="1"/>
        <end position="26"/>
    </location>
</feature>
<dbReference type="Pfam" id="PF01398">
    <property type="entry name" value="JAB"/>
    <property type="match status" value="1"/>
</dbReference>
<dbReference type="Proteomes" id="UP001530293">
    <property type="component" value="Unassembled WGS sequence"/>
</dbReference>
<gene>
    <name evidence="5" type="ORF">ACHAWU_002319</name>
</gene>
<dbReference type="EMBL" id="JALLBG020000096">
    <property type="protein sequence ID" value="KAL3765401.1"/>
    <property type="molecule type" value="Genomic_DNA"/>
</dbReference>